<evidence type="ECO:0000256" key="3">
    <source>
        <dbReference type="ARBA" id="ARBA00012824"/>
    </source>
</evidence>
<evidence type="ECO:0000259" key="6">
    <source>
        <dbReference type="Pfam" id="PF00425"/>
    </source>
</evidence>
<protein>
    <recommendedName>
        <fullName evidence="3">isochorismate synthase</fullName>
        <ecNumber evidence="3">5.4.4.2</ecNumber>
    </recommendedName>
    <alternativeName>
        <fullName evidence="5">Isochorismate mutase</fullName>
    </alternativeName>
</protein>
<comment type="catalytic activity">
    <reaction evidence="1">
        <text>chorismate = isochorismate</text>
        <dbReference type="Rhea" id="RHEA:18985"/>
        <dbReference type="ChEBI" id="CHEBI:29748"/>
        <dbReference type="ChEBI" id="CHEBI:29780"/>
        <dbReference type="EC" id="5.4.4.2"/>
    </reaction>
</comment>
<keyword evidence="4" id="KW-0413">Isomerase</keyword>
<comment type="similarity">
    <text evidence="2">Belongs to the isochorismate synthase family.</text>
</comment>
<dbReference type="SUPFAM" id="SSF56322">
    <property type="entry name" value="ADC synthase"/>
    <property type="match status" value="1"/>
</dbReference>
<dbReference type="GO" id="GO:0009697">
    <property type="term" value="P:salicylic acid biosynthetic process"/>
    <property type="evidence" value="ECO:0007669"/>
    <property type="project" value="TreeGrafter"/>
</dbReference>
<reference evidence="7 8" key="1">
    <citation type="submission" date="2017-05" db="EMBL/GenBank/DDBJ databases">
        <title>Vagococcus spp. assemblies.</title>
        <authorList>
            <person name="Gulvik C.A."/>
        </authorList>
    </citation>
    <scope>NUCLEOTIDE SEQUENCE [LARGE SCALE GENOMIC DNA]</scope>
    <source>
        <strain evidence="7 8">CCUG 41755</strain>
    </source>
</reference>
<sequence length="451" mass="50737">MMTLPEPLLSALNKGKTLFSWSQTLHSTLTPWDYLQHSQNIELDTRFYFQTPTKDNSIVAFDTLLAFTGKETTPRSLTTKFNHLKTKLYTNKTDRPTLCGGLPFSHIHTEEPLWGELADGYLFLPKVLIHTSKKGTTVAFNFQATTVEELNKAWAAAQGMLLDLTTIKYKTDSLPTTVKQEDVKPNEWVELVDKTIDHLKSDNPLEKIVLARHLSVSAERNYPTHLILENLAKQQPNTYLFYLEKEGTTFLGATPERLLSADETTFQTVAVAGSTPRGKTEEEDLALGNALLNDPKNRLEHQLVVDRLYKELRPLTTEFLTNDTVSLLKNRDIQHLYLPLTAKRKENLSFSDAIYHLHPTPALGGEPKELAMEWIANEEFIGRGLYGAPIGWLNLTQDIGEFAVAIRSGVFRDNEGLLYAGCGIISASNAQSEFEETAVKFQPMLRGVLTK</sequence>
<dbReference type="PANTHER" id="PTHR42839:SF1">
    <property type="entry name" value="ISOCHORISMATE SYNTHASE MENF"/>
    <property type="match status" value="1"/>
</dbReference>
<dbReference type="Pfam" id="PF00425">
    <property type="entry name" value="Chorismate_bind"/>
    <property type="match status" value="1"/>
</dbReference>
<dbReference type="PROSITE" id="PS50096">
    <property type="entry name" value="IQ"/>
    <property type="match status" value="1"/>
</dbReference>
<dbReference type="Proteomes" id="UP000287101">
    <property type="component" value="Unassembled WGS sequence"/>
</dbReference>
<comment type="caution">
    <text evidence="7">The sequence shown here is derived from an EMBL/GenBank/DDBJ whole genome shotgun (WGS) entry which is preliminary data.</text>
</comment>
<evidence type="ECO:0000256" key="1">
    <source>
        <dbReference type="ARBA" id="ARBA00000799"/>
    </source>
</evidence>
<dbReference type="EMBL" id="NGJY01000002">
    <property type="protein sequence ID" value="RSU03238.1"/>
    <property type="molecule type" value="Genomic_DNA"/>
</dbReference>
<dbReference type="OrthoDB" id="9803598at2"/>
<evidence type="ECO:0000313" key="8">
    <source>
        <dbReference type="Proteomes" id="UP000287101"/>
    </source>
</evidence>
<name>A0A430A801_9ENTE</name>
<organism evidence="7 8">
    <name type="scientific">Vagococcus fessus</name>
    <dbReference type="NCBI Taxonomy" id="120370"/>
    <lineage>
        <taxon>Bacteria</taxon>
        <taxon>Bacillati</taxon>
        <taxon>Bacillota</taxon>
        <taxon>Bacilli</taxon>
        <taxon>Lactobacillales</taxon>
        <taxon>Enterococcaceae</taxon>
        <taxon>Vagococcus</taxon>
    </lineage>
</organism>
<evidence type="ECO:0000256" key="2">
    <source>
        <dbReference type="ARBA" id="ARBA00005297"/>
    </source>
</evidence>
<evidence type="ECO:0000256" key="4">
    <source>
        <dbReference type="ARBA" id="ARBA00023235"/>
    </source>
</evidence>
<dbReference type="Gene3D" id="3.60.120.10">
    <property type="entry name" value="Anthranilate synthase"/>
    <property type="match status" value="1"/>
</dbReference>
<dbReference type="GO" id="GO:0008909">
    <property type="term" value="F:isochorismate synthase activity"/>
    <property type="evidence" value="ECO:0007669"/>
    <property type="project" value="UniProtKB-EC"/>
</dbReference>
<proteinExistence type="inferred from homology"/>
<dbReference type="PANTHER" id="PTHR42839">
    <property type="entry name" value="ISOCHORISMATE SYNTHASE ENTC"/>
    <property type="match status" value="1"/>
</dbReference>
<dbReference type="EC" id="5.4.4.2" evidence="3"/>
<dbReference type="InterPro" id="IPR004561">
    <property type="entry name" value="IsoChor_synthase"/>
</dbReference>
<dbReference type="InterPro" id="IPR005801">
    <property type="entry name" value="ADC_synthase"/>
</dbReference>
<dbReference type="InterPro" id="IPR015890">
    <property type="entry name" value="Chorismate_C"/>
</dbReference>
<dbReference type="AlphaFoldDB" id="A0A430A801"/>
<gene>
    <name evidence="7" type="ORF">CBF31_05845</name>
</gene>
<accession>A0A430A801</accession>
<evidence type="ECO:0000313" key="7">
    <source>
        <dbReference type="EMBL" id="RSU03238.1"/>
    </source>
</evidence>
<feature type="domain" description="Chorismate-utilising enzyme C-terminal" evidence="6">
    <location>
        <begin position="186"/>
        <end position="440"/>
    </location>
</feature>
<evidence type="ECO:0000256" key="5">
    <source>
        <dbReference type="ARBA" id="ARBA00041564"/>
    </source>
</evidence>
<dbReference type="NCBIfam" id="TIGR00543">
    <property type="entry name" value="isochor_syn"/>
    <property type="match status" value="1"/>
</dbReference>
<keyword evidence="8" id="KW-1185">Reference proteome</keyword>
<dbReference type="RefSeq" id="WP_126831448.1">
    <property type="nucleotide sequence ID" value="NZ_CBCRYB010000010.1"/>
</dbReference>